<gene>
    <name evidence="1" type="ORF">RHMOL_Rhmol08G0127900</name>
</gene>
<comment type="caution">
    <text evidence="1">The sequence shown here is derived from an EMBL/GenBank/DDBJ whole genome shotgun (WGS) entry which is preliminary data.</text>
</comment>
<evidence type="ECO:0000313" key="2">
    <source>
        <dbReference type="Proteomes" id="UP001062846"/>
    </source>
</evidence>
<accession>A0ACC0MMW0</accession>
<organism evidence="1 2">
    <name type="scientific">Rhododendron molle</name>
    <name type="common">Chinese azalea</name>
    <name type="synonym">Azalea mollis</name>
    <dbReference type="NCBI Taxonomy" id="49168"/>
    <lineage>
        <taxon>Eukaryota</taxon>
        <taxon>Viridiplantae</taxon>
        <taxon>Streptophyta</taxon>
        <taxon>Embryophyta</taxon>
        <taxon>Tracheophyta</taxon>
        <taxon>Spermatophyta</taxon>
        <taxon>Magnoliopsida</taxon>
        <taxon>eudicotyledons</taxon>
        <taxon>Gunneridae</taxon>
        <taxon>Pentapetalae</taxon>
        <taxon>asterids</taxon>
        <taxon>Ericales</taxon>
        <taxon>Ericaceae</taxon>
        <taxon>Ericoideae</taxon>
        <taxon>Rhodoreae</taxon>
        <taxon>Rhododendron</taxon>
    </lineage>
</organism>
<reference evidence="1" key="1">
    <citation type="submission" date="2022-02" db="EMBL/GenBank/DDBJ databases">
        <title>Plant Genome Project.</title>
        <authorList>
            <person name="Zhang R.-G."/>
        </authorList>
    </citation>
    <scope>NUCLEOTIDE SEQUENCE</scope>
    <source>
        <strain evidence="1">AT1</strain>
    </source>
</reference>
<evidence type="ECO:0000313" key="1">
    <source>
        <dbReference type="EMBL" id="KAI8542300.1"/>
    </source>
</evidence>
<sequence>MFLNDYVQRRLSSLLRPWLRQDPDLELQLGFLRSHGVAKNLSFDPSVLNRQLFDDSSRWSFTDVTVEQLSVRVSYWSSPNLVLEVRGVRVALSLGELKEERDFRTRREWTDTALEDKERALAEMDPEGRDLHELMQTLADIDYARNRQTFIFSGILKCSQLQMHDIHLQVQFPTSNDTFGSYCEIKELNAESMYTENGCILKGLISSLFSPLKEGSFSLDVKGFEIGLKRRDRISRPVVSADLFTRIKFKGLQLMGVNLNVPVLSLSVSPEDLPIIFAFSPPSPNESNYPRSGRHLWNIAASRISSLMLTSRLTLYRLVGIICLWLRYVNAYENLLVLVGYPVDNVMEGSAVKMSEDNPFSVSVKNQWKMVSEIEKKLPAEAIARARRITRYRAALNIRQTNDYSSRLFVSTCWGFFNRVLALLQLIWSFLCGALRSLMILLGQILLDDHSHIDGQSRTSEDSCAQSCFNVNMGMISIVSSVNRVQTVSGGDPISSAGSSSMGVVSVCVSIDGLFLVFTEKICEQCFFFSCGNLKVMSSSHAEDGVKSNTRYLNGHLKKKIDYSKTIVWGEPARVFYPEDTTTNATDGSSVSPLWNLLGEMRLNWKNYCTSFEGSMIQCFENPLILCEIKRFATDRSLKNLSSGFWEFCLMVGKLKFVLDYPSILSTARVLRQVHHALCWTDCSRRAQVVLPTPVTYEIPLAISWDSRCKSYISEMEKAVLKMLPQKHIQIAVFIAGPLIKMSLRKEGFHDEYENGRHVSSQDDLHLELNVHNIELSVWPTLNSDFVASTDRQGLNDAGRESFRFKEPRTVKVPKMDNEIYMCQGKIWHGIYINVIGLEAYRHDSAKNQQCPVILLSPTTIKLSCLREDVHSFSTSIVAFSAALHGMATGVTVSLCMDRLSILVEELVDLFSAVSCVDLYGGVSFQELRRQEMTCAVSASEATLVTGTKRVPLCWTKVLFSISSTFEIRSIVLILHNSRKSNMENSVMPFDTTWGVYNAVAKKFAMDGLPVYGILFCVQQTSLEFLCEESELEVIAHVTEIRSVIFRDQNDICITLDKFQHRNLLHSLSCLYELSLSHCTSALRLASLQNDLHSGSVSDAAEGSSSVGKISHVVEDSATPPQESNTPNRVAPAIGTWLVTNFAISEIYMTGLSVKKILVGAQKSTKLECSVSVGHEFRMIACHIQGGSVFVETEALAMFVEGFASYLGCIRSLSHVASSEEHVVTETGENMAAQDGHPSEGQQKTLQQRIWEQLEVFTVDLSQLSLFLVAAEESGGFKELQFDADLHLELELINTNKRFLFDLFRLSILSQILHENVEQQINDIPIPHFSSLMPSDSSSQSLHGDPTLAFELSDGIHSALNDASCSSPCFWQKELVVDGSVSGVLDLSRQSYILKQLSASIAVEKPVQGESQVLNEVWVGTGSITGFDLTISLPEVKMLSSTVESLSGVLGEKTSGNVKQRHNSTNQESGRSSDETVRDGALVAIQDVHQHMYMAVEGGESKYSLVGATHYSLVGDRALFRVKYQNQTRWKSSVLWFSLISLYAKSDSGEPLQLNYRPGSGFVDISSANDGGRALWKMISRRLDSSEGDIESESYNFLARNTFYLVNKKIDRAVAFVDGVPEFVNKPGNPFKWKVFVDFPLARDVGLPDRYPVDASRTSLQHDLHGNKERFSGILQNLHYIDIVIEKIILTIVHELPDTKETFPLLQASISTREFTVQILPAKARVISTLSMVLCYFDSQSNLWRDVIHPVEICVFYRSRFLIKGSELNLHRVPVHFYGKIKEFRMSVSELSVDILLFVIGKLDLAGPYAIKTSTILANCCKVENQSGLNLLCHFYDNQDVLVARKQSSIIMLSHVCDEVNFQAIGKRFGGCFGVVRQQRKGILGELSWVTGVKNGPQVDVGRVKYTLAEKGPGVGPAWPSVAMVGVYSRFDFSITRDLFVLKSRRRHRWLPLDFPPFQLALISN</sequence>
<keyword evidence="2" id="KW-1185">Reference proteome</keyword>
<dbReference type="EMBL" id="CM046395">
    <property type="protein sequence ID" value="KAI8542300.1"/>
    <property type="molecule type" value="Genomic_DNA"/>
</dbReference>
<protein>
    <submittedName>
        <fullName evidence="1">Uncharacterized protein</fullName>
    </submittedName>
</protein>
<dbReference type="Proteomes" id="UP001062846">
    <property type="component" value="Chromosome 8"/>
</dbReference>
<proteinExistence type="predicted"/>
<name>A0ACC0MMW0_RHOML</name>